<keyword evidence="4 6" id="KW-1133">Transmembrane helix</keyword>
<dbReference type="PANTHER" id="PTHR31113:SF20">
    <property type="entry name" value="UPF0496 PROTEIN 2-RELATED"/>
    <property type="match status" value="1"/>
</dbReference>
<keyword evidence="5 6" id="KW-0472">Membrane</keyword>
<dbReference type="Pfam" id="PF05055">
    <property type="entry name" value="DUF677"/>
    <property type="match status" value="1"/>
</dbReference>
<evidence type="ECO:0000313" key="7">
    <source>
        <dbReference type="EMBL" id="DAD35149.1"/>
    </source>
</evidence>
<dbReference type="GO" id="GO:0016020">
    <property type="term" value="C:membrane"/>
    <property type="evidence" value="ECO:0007669"/>
    <property type="project" value="UniProtKB-SubCell"/>
</dbReference>
<evidence type="ECO:0000256" key="2">
    <source>
        <dbReference type="ARBA" id="ARBA00009074"/>
    </source>
</evidence>
<evidence type="ECO:0000256" key="5">
    <source>
        <dbReference type="ARBA" id="ARBA00023136"/>
    </source>
</evidence>
<dbReference type="EMBL" id="DUZY01000004">
    <property type="protein sequence ID" value="DAD35149.1"/>
    <property type="molecule type" value="Genomic_DNA"/>
</dbReference>
<keyword evidence="8" id="KW-1185">Reference proteome</keyword>
<accession>A0A822YUQ0</accession>
<evidence type="ECO:0000256" key="4">
    <source>
        <dbReference type="ARBA" id="ARBA00022989"/>
    </source>
</evidence>
<proteinExistence type="inferred from homology"/>
<dbReference type="PANTHER" id="PTHR31113">
    <property type="entry name" value="UPF0496 PROTEIN 3-RELATED"/>
    <property type="match status" value="1"/>
</dbReference>
<dbReference type="AlphaFoldDB" id="A0A822YUQ0"/>
<keyword evidence="3 6" id="KW-0812">Transmembrane</keyword>
<dbReference type="InterPro" id="IPR007749">
    <property type="entry name" value="DUF677"/>
</dbReference>
<comment type="subcellular location">
    <subcellularLocation>
        <location evidence="1">Membrane</location>
    </subcellularLocation>
</comment>
<feature type="transmembrane region" description="Helical" evidence="6">
    <location>
        <begin position="269"/>
        <end position="287"/>
    </location>
</feature>
<organism evidence="7 8">
    <name type="scientific">Nelumbo nucifera</name>
    <name type="common">Sacred lotus</name>
    <dbReference type="NCBI Taxonomy" id="4432"/>
    <lineage>
        <taxon>Eukaryota</taxon>
        <taxon>Viridiplantae</taxon>
        <taxon>Streptophyta</taxon>
        <taxon>Embryophyta</taxon>
        <taxon>Tracheophyta</taxon>
        <taxon>Spermatophyta</taxon>
        <taxon>Magnoliopsida</taxon>
        <taxon>Proteales</taxon>
        <taxon>Nelumbonaceae</taxon>
        <taxon>Nelumbo</taxon>
    </lineage>
</organism>
<evidence type="ECO:0000256" key="6">
    <source>
        <dbReference type="SAM" id="Phobius"/>
    </source>
</evidence>
<evidence type="ECO:0000256" key="1">
    <source>
        <dbReference type="ARBA" id="ARBA00004370"/>
    </source>
</evidence>
<comment type="caution">
    <text evidence="7">The sequence shown here is derived from an EMBL/GenBank/DDBJ whole genome shotgun (WGS) entry which is preliminary data.</text>
</comment>
<protein>
    <submittedName>
        <fullName evidence="7">Uncharacterized protein</fullName>
    </submittedName>
</protein>
<comment type="similarity">
    <text evidence="2">Belongs to the UPF0496 family.</text>
</comment>
<evidence type="ECO:0000313" key="8">
    <source>
        <dbReference type="Proteomes" id="UP000607653"/>
    </source>
</evidence>
<evidence type="ECO:0000256" key="3">
    <source>
        <dbReference type="ARBA" id="ARBA00022692"/>
    </source>
</evidence>
<name>A0A822YUQ0_NELNU</name>
<dbReference type="Proteomes" id="UP000607653">
    <property type="component" value="Unassembled WGS sequence"/>
</dbReference>
<reference evidence="7 8" key="1">
    <citation type="journal article" date="2020" name="Mol. Biol. Evol.">
        <title>Distinct Expression and Methylation Patterns for Genes with Different Fates following a Single Whole-Genome Duplication in Flowering Plants.</title>
        <authorList>
            <person name="Shi T."/>
            <person name="Rahmani R.S."/>
            <person name="Gugger P.F."/>
            <person name="Wang M."/>
            <person name="Li H."/>
            <person name="Zhang Y."/>
            <person name="Li Z."/>
            <person name="Wang Q."/>
            <person name="Van de Peer Y."/>
            <person name="Marchal K."/>
            <person name="Chen J."/>
        </authorList>
    </citation>
    <scope>NUCLEOTIDE SEQUENCE [LARGE SCALE GENOMIC DNA]</scope>
    <source>
        <tissue evidence="7">Leaf</tissue>
    </source>
</reference>
<gene>
    <name evidence="7" type="ORF">HUJ06_005789</name>
</gene>
<sequence length="426" mass="48782">MSTEHRDCNLIYRVNTIHHITEVIVWVASSASEGDYSFLNSINQAKIVKPLCLMSQITKIMWPKLKSSLKRGGSSIKQVGRVRNKLSVNEEYMEAFRTKSFIDICSKVKDQLQSTNQDRASPLSPSRSYSRLSDFLLEPPQELVAEMIDNSELHFLLIDYFDGSFEACKICEFLLQRINQTRINYCIIQRIISLTETLPADYSSYTDDQCRIKFRELDSFAKLDNPLSRSSPVQFRLIHDRYRLLLKRLRSKRRKIVRREKLMGLSEKAARLSLVIACAALGFGAIVLAVHTLIGIAAIPAAGMLAFMKKLKCDWLGLKRSKLARLDAQLDAAARGIFILNGDMDTISRLVKRLNDEIEHGKAIAKMCAQSRNRQILEVVVNDFETHESCFREQLEELEEHVYLSFLTINRARRLVIEEIAPGYND</sequence>